<accession>A0A0U5JI82</accession>
<dbReference type="RefSeq" id="WP_059062585.1">
    <property type="nucleotide sequence ID" value="NZ_LN879503.1"/>
</dbReference>
<gene>
    <name evidence="1" type="ORF">PNK_p0089</name>
</gene>
<dbReference type="PATRIC" id="fig|389348.3.peg.2857"/>
<protein>
    <submittedName>
        <fullName evidence="1">Uncharacterized protein</fullName>
    </submittedName>
</protein>
<dbReference type="AlphaFoldDB" id="A0A0U5JI82"/>
<organism evidence="1 2">
    <name type="scientific">Candidatus Protochlamydia naegleriophila</name>
    <dbReference type="NCBI Taxonomy" id="389348"/>
    <lineage>
        <taxon>Bacteria</taxon>
        <taxon>Pseudomonadati</taxon>
        <taxon>Chlamydiota</taxon>
        <taxon>Chlamydiia</taxon>
        <taxon>Parachlamydiales</taxon>
        <taxon>Parachlamydiaceae</taxon>
        <taxon>Candidatus Protochlamydia</taxon>
    </lineage>
</organism>
<keyword evidence="2" id="KW-1185">Reference proteome</keyword>
<proteinExistence type="predicted"/>
<dbReference type="EMBL" id="LN879503">
    <property type="protein sequence ID" value="CUI18143.1"/>
    <property type="molecule type" value="Genomic_DNA"/>
</dbReference>
<name>A0A0U5JI82_9BACT</name>
<sequence length="90" mass="10193">MRIKKGGKISEFEPEKYLSKEFIGSAIMECLINNDPEGVVELLEIYMDEHNKVALFKEANVARSTAYQAFKHKNPTIKTLAKIVSTVAIY</sequence>
<dbReference type="Proteomes" id="UP000069902">
    <property type="component" value="Plasmid pPNK"/>
</dbReference>
<geneLocation type="plasmid" evidence="2">
    <name>pPNK</name>
</geneLocation>
<dbReference type="InParanoid" id="A0A0U5JI82"/>
<reference evidence="2" key="1">
    <citation type="submission" date="2015-09" db="EMBL/GenBank/DDBJ databases">
        <authorList>
            <person name="Bertelli C."/>
        </authorList>
    </citation>
    <scope>NUCLEOTIDE SEQUENCE [LARGE SCALE GENOMIC DNA]</scope>
    <source>
        <strain evidence="2">KNic</strain>
        <plasmid evidence="2">pPNK</plasmid>
    </source>
</reference>
<evidence type="ECO:0000313" key="1">
    <source>
        <dbReference type="EMBL" id="CUI18143.1"/>
    </source>
</evidence>
<dbReference type="KEGG" id="pnl:PNK_p0089"/>
<evidence type="ECO:0000313" key="2">
    <source>
        <dbReference type="Proteomes" id="UP000069902"/>
    </source>
</evidence>